<feature type="non-terminal residue" evidence="4">
    <location>
        <position position="1"/>
    </location>
</feature>
<dbReference type="EMBL" id="JACYFG010000040">
    <property type="protein sequence ID" value="MBD5781381.1"/>
    <property type="molecule type" value="Genomic_DNA"/>
</dbReference>
<dbReference type="EMBL" id="JACYFG010000019">
    <property type="protein sequence ID" value="MBD5779861.1"/>
    <property type="molecule type" value="Genomic_DNA"/>
</dbReference>
<evidence type="ECO:0000313" key="3">
    <source>
        <dbReference type="EMBL" id="MBD5781381.1"/>
    </source>
</evidence>
<organism evidence="4 5">
    <name type="scientific">Pelagicoccus enzymogenes</name>
    <dbReference type="NCBI Taxonomy" id="2773457"/>
    <lineage>
        <taxon>Bacteria</taxon>
        <taxon>Pseudomonadati</taxon>
        <taxon>Verrucomicrobiota</taxon>
        <taxon>Opitutia</taxon>
        <taxon>Puniceicoccales</taxon>
        <taxon>Pelagicoccaceae</taxon>
        <taxon>Pelagicoccus</taxon>
    </lineage>
</organism>
<dbReference type="Pfam" id="PF05717">
    <property type="entry name" value="TnpB_IS66"/>
    <property type="match status" value="1"/>
</dbReference>
<keyword evidence="5" id="KW-1185">Reference proteome</keyword>
<reference evidence="4" key="1">
    <citation type="submission" date="2020-09" db="EMBL/GenBank/DDBJ databases">
        <title>Pelagicoccus enzymogenes sp. nov. with an EPS production, isolated from marine sediment.</title>
        <authorList>
            <person name="Feng X."/>
        </authorList>
    </citation>
    <scope>NUCLEOTIDE SEQUENCE</scope>
    <source>
        <strain evidence="4">NFK12</strain>
    </source>
</reference>
<dbReference type="EMBL" id="JACYFG010000052">
    <property type="protein sequence ID" value="MBD5782192.1"/>
    <property type="molecule type" value="Genomic_DNA"/>
</dbReference>
<name>A0A927FBR9_9BACT</name>
<dbReference type="PANTHER" id="PTHR36455">
    <property type="match status" value="1"/>
</dbReference>
<protein>
    <submittedName>
        <fullName evidence="4">IS66 family insertion sequence element accessory protein TnpB</fullName>
    </submittedName>
</protein>
<accession>A0A927FBR9</accession>
<evidence type="ECO:0000313" key="2">
    <source>
        <dbReference type="EMBL" id="MBD5781083.1"/>
    </source>
</evidence>
<evidence type="ECO:0000313" key="5">
    <source>
        <dbReference type="Proteomes" id="UP000622317"/>
    </source>
</evidence>
<dbReference type="AlphaFoldDB" id="A0A927FBR9"/>
<comment type="caution">
    <text evidence="4">The sequence shown here is derived from an EMBL/GenBank/DDBJ whole genome shotgun (WGS) entry which is preliminary data.</text>
</comment>
<dbReference type="Proteomes" id="UP000622317">
    <property type="component" value="Unassembled WGS sequence"/>
</dbReference>
<dbReference type="EMBL" id="JACYFG010000039">
    <property type="protein sequence ID" value="MBD5781083.1"/>
    <property type="molecule type" value="Genomic_DNA"/>
</dbReference>
<evidence type="ECO:0000313" key="4">
    <source>
        <dbReference type="EMBL" id="MBD5782192.1"/>
    </source>
</evidence>
<sequence length="116" mass="13029">MLSFSSAVRIFLAVEPVDMRKSFDGLYAVAANQLKENPLQGGMFVFSNRRRNRLKILFFDGTGLWVLAKRLEKGGFTWPRPSDAASGKLRLKSEALSMLLGGIDLKDGMAKAWYER</sequence>
<evidence type="ECO:0000313" key="1">
    <source>
        <dbReference type="EMBL" id="MBD5779861.1"/>
    </source>
</evidence>
<proteinExistence type="predicted"/>
<gene>
    <name evidence="4" type="primary">tnpB</name>
    <name evidence="1" type="ORF">IEN85_10205</name>
    <name evidence="2" type="ORF">IEN85_16410</name>
    <name evidence="3" type="ORF">IEN85_17910</name>
    <name evidence="4" type="ORF">IEN85_22020</name>
</gene>
<dbReference type="NCBIfam" id="NF033819">
    <property type="entry name" value="IS66_TnpB"/>
    <property type="match status" value="1"/>
</dbReference>
<dbReference type="InterPro" id="IPR008878">
    <property type="entry name" value="Transposase_IS66_Orf2"/>
</dbReference>
<dbReference type="PANTHER" id="PTHR36455:SF1">
    <property type="entry name" value="BLR8292 PROTEIN"/>
    <property type="match status" value="1"/>
</dbReference>
<dbReference type="RefSeq" id="WP_191616993.1">
    <property type="nucleotide sequence ID" value="NZ_JACYFG010000019.1"/>
</dbReference>